<gene>
    <name evidence="1" type="ORF">FA95DRAFT_1558058</name>
</gene>
<evidence type="ECO:0000313" key="1">
    <source>
        <dbReference type="EMBL" id="KAI0048408.1"/>
    </source>
</evidence>
<reference evidence="1" key="2">
    <citation type="journal article" date="2022" name="New Phytol.">
        <title>Evolutionary transition to the ectomycorrhizal habit in the genomes of a hyperdiverse lineage of mushroom-forming fungi.</title>
        <authorList>
            <person name="Looney B."/>
            <person name="Miyauchi S."/>
            <person name="Morin E."/>
            <person name="Drula E."/>
            <person name="Courty P.E."/>
            <person name="Kohler A."/>
            <person name="Kuo A."/>
            <person name="LaButti K."/>
            <person name="Pangilinan J."/>
            <person name="Lipzen A."/>
            <person name="Riley R."/>
            <person name="Andreopoulos W."/>
            <person name="He G."/>
            <person name="Johnson J."/>
            <person name="Nolan M."/>
            <person name="Tritt A."/>
            <person name="Barry K.W."/>
            <person name="Grigoriev I.V."/>
            <person name="Nagy L.G."/>
            <person name="Hibbett D."/>
            <person name="Henrissat B."/>
            <person name="Matheny P.B."/>
            <person name="Labbe J."/>
            <person name="Martin F.M."/>
        </authorList>
    </citation>
    <scope>NUCLEOTIDE SEQUENCE</scope>
    <source>
        <strain evidence="1">FP105234-sp</strain>
    </source>
</reference>
<comment type="caution">
    <text evidence="1">The sequence shown here is derived from an EMBL/GenBank/DDBJ whole genome shotgun (WGS) entry which is preliminary data.</text>
</comment>
<evidence type="ECO:0000313" key="2">
    <source>
        <dbReference type="Proteomes" id="UP000814033"/>
    </source>
</evidence>
<dbReference type="EMBL" id="MU275887">
    <property type="protein sequence ID" value="KAI0048408.1"/>
    <property type="molecule type" value="Genomic_DNA"/>
</dbReference>
<keyword evidence="2" id="KW-1185">Reference proteome</keyword>
<dbReference type="Proteomes" id="UP000814033">
    <property type="component" value="Unassembled WGS sequence"/>
</dbReference>
<name>A0ACB8RWY6_9AGAM</name>
<organism evidence="1 2">
    <name type="scientific">Auriscalpium vulgare</name>
    <dbReference type="NCBI Taxonomy" id="40419"/>
    <lineage>
        <taxon>Eukaryota</taxon>
        <taxon>Fungi</taxon>
        <taxon>Dikarya</taxon>
        <taxon>Basidiomycota</taxon>
        <taxon>Agaricomycotina</taxon>
        <taxon>Agaricomycetes</taxon>
        <taxon>Russulales</taxon>
        <taxon>Auriscalpiaceae</taxon>
        <taxon>Auriscalpium</taxon>
    </lineage>
</organism>
<accession>A0ACB8RWY6</accession>
<protein>
    <submittedName>
        <fullName evidence="1">Uncharacterized protein</fullName>
    </submittedName>
</protein>
<reference evidence="1" key="1">
    <citation type="submission" date="2021-02" db="EMBL/GenBank/DDBJ databases">
        <authorList>
            <consortium name="DOE Joint Genome Institute"/>
            <person name="Ahrendt S."/>
            <person name="Looney B.P."/>
            <person name="Miyauchi S."/>
            <person name="Morin E."/>
            <person name="Drula E."/>
            <person name="Courty P.E."/>
            <person name="Chicoki N."/>
            <person name="Fauchery L."/>
            <person name="Kohler A."/>
            <person name="Kuo A."/>
            <person name="Labutti K."/>
            <person name="Pangilinan J."/>
            <person name="Lipzen A."/>
            <person name="Riley R."/>
            <person name="Andreopoulos W."/>
            <person name="He G."/>
            <person name="Johnson J."/>
            <person name="Barry K.W."/>
            <person name="Grigoriev I.V."/>
            <person name="Nagy L."/>
            <person name="Hibbett D."/>
            <person name="Henrissat B."/>
            <person name="Matheny P.B."/>
            <person name="Labbe J."/>
            <person name="Martin F."/>
        </authorList>
    </citation>
    <scope>NUCLEOTIDE SEQUENCE</scope>
    <source>
        <strain evidence="1">FP105234-sp</strain>
    </source>
</reference>
<proteinExistence type="predicted"/>
<sequence length="427" mass="45736">MPAPPPRFPPQPWHNTRGRSFPHFPRATAPARPHHPHLAHTTTIIIAVVASFAGLVFVLILWRTLSRCSSRRRAVPLPPVQPLAHQREHQLAAFNAEGKPDSRPQTWYSDQPTVSYRHSSKASLLPHLHSGPSREPSTRTQETLDTAESPSAPLALNPPNPAFGAVSPPSASSSSLSSSAEHASPSTPGTGALLSPSASSASTHTRARTRSASRPFSMLSTSTSGTARSRTPIRGAPHGPHSNVQIVLPAPLAPELYPYMLPADAQGRPLSVFAGGSPQRASWGGGMTDKWVSIESFPTEVPVQQRRSTSTSRESQRMSRDTRSSSSFSQRRSNSNPPPASRLRQSSTPNLTTHSDSLPLPPVPPIPSAYGPPADMSQQHPVPAMQSPPSSFPSALYQQSAAPPQRLRKPRSTSAVAQRRHSGGFAS</sequence>